<evidence type="ECO:0000313" key="2">
    <source>
        <dbReference type="EMBL" id="SNQ48554.1"/>
    </source>
</evidence>
<dbReference type="Proteomes" id="UP000234331">
    <property type="component" value="Unassembled WGS sequence"/>
</dbReference>
<proteinExistence type="predicted"/>
<sequence length="56" mass="5723">MINLAPTTTGRRGHGGFAGLLLGSVSAACTEHATCPVLVLHGDTPAPSQVSDLTHW</sequence>
<dbReference type="Pfam" id="PF00582">
    <property type="entry name" value="Usp"/>
    <property type="match status" value="1"/>
</dbReference>
<feature type="domain" description="UspA" evidence="1">
    <location>
        <begin position="10"/>
        <end position="41"/>
    </location>
</feature>
<evidence type="ECO:0000313" key="3">
    <source>
        <dbReference type="Proteomes" id="UP000234331"/>
    </source>
</evidence>
<reference evidence="2 3" key="1">
    <citation type="submission" date="2017-06" db="EMBL/GenBank/DDBJ databases">
        <authorList>
            <person name="Kim H.J."/>
            <person name="Triplett B.A."/>
        </authorList>
    </citation>
    <scope>NUCLEOTIDE SEQUENCE [LARGE SCALE GENOMIC DNA]</scope>
    <source>
        <strain evidence="2">FRACA_ARgP5</strain>
    </source>
</reference>
<keyword evidence="3" id="KW-1185">Reference proteome</keyword>
<dbReference type="Gene3D" id="3.40.50.620">
    <property type="entry name" value="HUPs"/>
    <property type="match status" value="1"/>
</dbReference>
<organism evidence="2 3">
    <name type="scientific">Frankia canadensis</name>
    <dbReference type="NCBI Taxonomy" id="1836972"/>
    <lineage>
        <taxon>Bacteria</taxon>
        <taxon>Bacillati</taxon>
        <taxon>Actinomycetota</taxon>
        <taxon>Actinomycetes</taxon>
        <taxon>Frankiales</taxon>
        <taxon>Frankiaceae</taxon>
        <taxon>Frankia</taxon>
    </lineage>
</organism>
<dbReference type="InterPro" id="IPR006016">
    <property type="entry name" value="UspA"/>
</dbReference>
<protein>
    <recommendedName>
        <fullName evidence="1">UspA domain-containing protein</fullName>
    </recommendedName>
</protein>
<accession>A0A2I2KSA9</accession>
<name>A0A2I2KSA9_9ACTN</name>
<evidence type="ECO:0000259" key="1">
    <source>
        <dbReference type="Pfam" id="PF00582"/>
    </source>
</evidence>
<gene>
    <name evidence="2" type="ORF">FRACA_260007</name>
</gene>
<dbReference type="EMBL" id="FZMO01000179">
    <property type="protein sequence ID" value="SNQ48554.1"/>
    <property type="molecule type" value="Genomic_DNA"/>
</dbReference>
<dbReference type="AlphaFoldDB" id="A0A2I2KSA9"/>
<dbReference type="InterPro" id="IPR014729">
    <property type="entry name" value="Rossmann-like_a/b/a_fold"/>
</dbReference>
<dbReference type="SUPFAM" id="SSF52402">
    <property type="entry name" value="Adenine nucleotide alpha hydrolases-like"/>
    <property type="match status" value="1"/>
</dbReference>